<evidence type="ECO:0000256" key="1">
    <source>
        <dbReference type="ARBA" id="ARBA00022729"/>
    </source>
</evidence>
<dbReference type="InterPro" id="IPR029052">
    <property type="entry name" value="Metallo-depent_PP-like"/>
</dbReference>
<dbReference type="GO" id="GO:0008768">
    <property type="term" value="F:UDP-sugar diphosphatase activity"/>
    <property type="evidence" value="ECO:0007669"/>
    <property type="project" value="TreeGrafter"/>
</dbReference>
<dbReference type="SUPFAM" id="SSF55816">
    <property type="entry name" value="5'-nucleotidase (syn. UDP-sugar hydrolase), C-terminal domain"/>
    <property type="match status" value="1"/>
</dbReference>
<evidence type="ECO:0000259" key="4">
    <source>
        <dbReference type="Pfam" id="PF02872"/>
    </source>
</evidence>
<feature type="chain" id="PRO_5033112088" evidence="2">
    <location>
        <begin position="17"/>
        <end position="560"/>
    </location>
</feature>
<protein>
    <submittedName>
        <fullName evidence="5">Bifunctional metallophosphatase/5'-nucleotidase</fullName>
    </submittedName>
</protein>
<feature type="domain" description="Calcineurin-like phosphoesterase" evidence="3">
    <location>
        <begin position="36"/>
        <end position="286"/>
    </location>
</feature>
<dbReference type="PROSITE" id="PS51257">
    <property type="entry name" value="PROKAR_LIPOPROTEIN"/>
    <property type="match status" value="1"/>
</dbReference>
<comment type="similarity">
    <text evidence="2">Belongs to the 5'-nucleotidase family.</text>
</comment>
<evidence type="ECO:0000313" key="6">
    <source>
        <dbReference type="Proteomes" id="UP000435243"/>
    </source>
</evidence>
<evidence type="ECO:0000313" key="5">
    <source>
        <dbReference type="EMBL" id="MXO89187.1"/>
    </source>
</evidence>
<organism evidence="5 6">
    <name type="scientific">Alteraurantiacibacter aestuarii</name>
    <dbReference type="NCBI Taxonomy" id="650004"/>
    <lineage>
        <taxon>Bacteria</taxon>
        <taxon>Pseudomonadati</taxon>
        <taxon>Pseudomonadota</taxon>
        <taxon>Alphaproteobacteria</taxon>
        <taxon>Sphingomonadales</taxon>
        <taxon>Erythrobacteraceae</taxon>
        <taxon>Alteraurantiacibacter</taxon>
    </lineage>
</organism>
<proteinExistence type="inferred from homology"/>
<comment type="caution">
    <text evidence="5">The sequence shown here is derived from an EMBL/GenBank/DDBJ whole genome shotgun (WGS) entry which is preliminary data.</text>
</comment>
<dbReference type="OrthoDB" id="9803927at2"/>
<accession>A0A844ZQV2</accession>
<sequence length="560" mass="58069">MNVRILATLPFSLALAACVSVPDAAAPLAAPPVEIQILALNDFHGYLEAPAGPTSYRDGEETRREELGGAANMGAALARLRSGQAHTITVAAGDLIGASPFLSANFLDEPSIMALSAMGLELASVGNHEFDRGVEELRRMQDGGCAQFTSRQPCALDDFPGAGFTYLAGNAVDGQDRAVFTGTALRSFGPLELGFVGLTLKDTGSLVSPAATAGYRFLDEAQTANALAQDLIAQGADSVVLLIHEGGRTEPFNNVSGCPDLSGAIVPIMEQLDPAIALVVSGHTHNAYACAVSSADGGRRMLTSAGRYGTFVTDIRLTIDPASGHVAGLTAVNVPIRPEPSVQADIDTLVQRYAAAARPIADRVVGEITLPDETGDACIEQPAQALVADAQLAAARRLVDADVALAFINSGGVRSDLAAAADGVMTYGEIFAMQPFGNRLVVLELTGAQIGEVLEQQLCGDGYCYSYLIPSANFTYGFDRSRPEGARIVGMMLDGEPIDPQAHYLVSANNFIASGGDGFTGLAQGTVVGDGGLDVDALENYLAGGVQVPACGRIRQLVAS</sequence>
<dbReference type="RefSeq" id="WP_160592035.1">
    <property type="nucleotide sequence ID" value="NZ_BAAAFP010000001.1"/>
</dbReference>
<name>A0A844ZQV2_9SPHN</name>
<feature type="domain" description="5'-Nucleotidase C-terminal" evidence="4">
    <location>
        <begin position="377"/>
        <end position="523"/>
    </location>
</feature>
<dbReference type="PANTHER" id="PTHR11575:SF24">
    <property type="entry name" value="5'-NUCLEOTIDASE"/>
    <property type="match status" value="1"/>
</dbReference>
<dbReference type="Gene3D" id="3.60.21.10">
    <property type="match status" value="1"/>
</dbReference>
<dbReference type="GO" id="GO:0030288">
    <property type="term" value="C:outer membrane-bounded periplasmic space"/>
    <property type="evidence" value="ECO:0007669"/>
    <property type="project" value="TreeGrafter"/>
</dbReference>
<feature type="signal peptide" evidence="2">
    <location>
        <begin position="1"/>
        <end position="16"/>
    </location>
</feature>
<evidence type="ECO:0000259" key="3">
    <source>
        <dbReference type="Pfam" id="PF00149"/>
    </source>
</evidence>
<keyword evidence="2" id="KW-0378">Hydrolase</keyword>
<keyword evidence="6" id="KW-1185">Reference proteome</keyword>
<dbReference type="Gene3D" id="3.90.780.10">
    <property type="entry name" value="5'-Nucleotidase, C-terminal domain"/>
    <property type="match status" value="1"/>
</dbReference>
<dbReference type="PANTHER" id="PTHR11575">
    <property type="entry name" value="5'-NUCLEOTIDASE-RELATED"/>
    <property type="match status" value="1"/>
</dbReference>
<dbReference type="GO" id="GO:0008253">
    <property type="term" value="F:5'-nucleotidase activity"/>
    <property type="evidence" value="ECO:0007669"/>
    <property type="project" value="TreeGrafter"/>
</dbReference>
<keyword evidence="1 2" id="KW-0732">Signal</keyword>
<dbReference type="GO" id="GO:0000166">
    <property type="term" value="F:nucleotide binding"/>
    <property type="evidence" value="ECO:0007669"/>
    <property type="project" value="UniProtKB-KW"/>
</dbReference>
<dbReference type="EMBL" id="WTYY01000005">
    <property type="protein sequence ID" value="MXO89187.1"/>
    <property type="molecule type" value="Genomic_DNA"/>
</dbReference>
<dbReference type="InterPro" id="IPR008334">
    <property type="entry name" value="5'-Nucleotdase_C"/>
</dbReference>
<dbReference type="InterPro" id="IPR006179">
    <property type="entry name" value="5_nucleotidase/apyrase"/>
</dbReference>
<keyword evidence="2" id="KW-0547">Nucleotide-binding</keyword>
<dbReference type="GO" id="GO:0009166">
    <property type="term" value="P:nucleotide catabolic process"/>
    <property type="evidence" value="ECO:0007669"/>
    <property type="project" value="InterPro"/>
</dbReference>
<dbReference type="SUPFAM" id="SSF56300">
    <property type="entry name" value="Metallo-dependent phosphatases"/>
    <property type="match status" value="1"/>
</dbReference>
<dbReference type="Proteomes" id="UP000435243">
    <property type="component" value="Unassembled WGS sequence"/>
</dbReference>
<dbReference type="Pfam" id="PF02872">
    <property type="entry name" value="5_nucleotid_C"/>
    <property type="match status" value="1"/>
</dbReference>
<dbReference type="AlphaFoldDB" id="A0A844ZQV2"/>
<dbReference type="InterPro" id="IPR004843">
    <property type="entry name" value="Calcineurin-like_PHP"/>
</dbReference>
<dbReference type="PRINTS" id="PR01607">
    <property type="entry name" value="APYRASEFAMLY"/>
</dbReference>
<dbReference type="InterPro" id="IPR036907">
    <property type="entry name" value="5'-Nucleotdase_C_sf"/>
</dbReference>
<dbReference type="Pfam" id="PF00149">
    <property type="entry name" value="Metallophos"/>
    <property type="match status" value="1"/>
</dbReference>
<evidence type="ECO:0000256" key="2">
    <source>
        <dbReference type="RuleBase" id="RU362119"/>
    </source>
</evidence>
<gene>
    <name evidence="5" type="ORF">GRI32_10585</name>
</gene>
<reference evidence="5 6" key="1">
    <citation type="submission" date="2019-12" db="EMBL/GenBank/DDBJ databases">
        <title>Genomic-based taxomic classification of the family Erythrobacteraceae.</title>
        <authorList>
            <person name="Xu L."/>
        </authorList>
    </citation>
    <scope>NUCLEOTIDE SEQUENCE [LARGE SCALE GENOMIC DNA]</scope>
    <source>
        <strain evidence="5 6">JCM 16339</strain>
    </source>
</reference>